<dbReference type="EMBL" id="JAGPXD010000003">
    <property type="protein sequence ID" value="KAH7362839.1"/>
    <property type="molecule type" value="Genomic_DNA"/>
</dbReference>
<evidence type="ECO:0000256" key="1">
    <source>
        <dbReference type="SAM" id="MobiDB-lite"/>
    </source>
</evidence>
<gene>
    <name evidence="2" type="ORF">B0T11DRAFT_87905</name>
</gene>
<comment type="caution">
    <text evidence="2">The sequence shown here is derived from an EMBL/GenBank/DDBJ whole genome shotgun (WGS) entry which is preliminary data.</text>
</comment>
<keyword evidence="3" id="KW-1185">Reference proteome</keyword>
<name>A0A8K0TDY7_9PEZI</name>
<organism evidence="2 3">
    <name type="scientific">Plectosphaerella cucumerina</name>
    <dbReference type="NCBI Taxonomy" id="40658"/>
    <lineage>
        <taxon>Eukaryota</taxon>
        <taxon>Fungi</taxon>
        <taxon>Dikarya</taxon>
        <taxon>Ascomycota</taxon>
        <taxon>Pezizomycotina</taxon>
        <taxon>Sordariomycetes</taxon>
        <taxon>Hypocreomycetidae</taxon>
        <taxon>Glomerellales</taxon>
        <taxon>Plectosphaerellaceae</taxon>
        <taxon>Plectosphaerella</taxon>
    </lineage>
</organism>
<accession>A0A8K0TDY7</accession>
<reference evidence="2" key="1">
    <citation type="journal article" date="2021" name="Nat. Commun.">
        <title>Genetic determinants of endophytism in the Arabidopsis root mycobiome.</title>
        <authorList>
            <person name="Mesny F."/>
            <person name="Miyauchi S."/>
            <person name="Thiergart T."/>
            <person name="Pickel B."/>
            <person name="Atanasova L."/>
            <person name="Karlsson M."/>
            <person name="Huettel B."/>
            <person name="Barry K.W."/>
            <person name="Haridas S."/>
            <person name="Chen C."/>
            <person name="Bauer D."/>
            <person name="Andreopoulos W."/>
            <person name="Pangilinan J."/>
            <person name="LaButti K."/>
            <person name="Riley R."/>
            <person name="Lipzen A."/>
            <person name="Clum A."/>
            <person name="Drula E."/>
            <person name="Henrissat B."/>
            <person name="Kohler A."/>
            <person name="Grigoriev I.V."/>
            <person name="Martin F.M."/>
            <person name="Hacquard S."/>
        </authorList>
    </citation>
    <scope>NUCLEOTIDE SEQUENCE</scope>
    <source>
        <strain evidence="2">MPI-CAGE-AT-0016</strain>
    </source>
</reference>
<proteinExistence type="predicted"/>
<dbReference type="AlphaFoldDB" id="A0A8K0TDY7"/>
<dbReference type="Proteomes" id="UP000813385">
    <property type="component" value="Unassembled WGS sequence"/>
</dbReference>
<protein>
    <submittedName>
        <fullName evidence="2">Uncharacterized protein</fullName>
    </submittedName>
</protein>
<feature type="compositionally biased region" description="Basic and acidic residues" evidence="1">
    <location>
        <begin position="135"/>
        <end position="147"/>
    </location>
</feature>
<sequence>MEITSRHGGSGPCFGNSCGAGHTECLQPHPRSSARRNPLMGNPWTVFGTYHRPSRFPAGFACPGPRAPPACLVCAQCPALQWASRQSHAGGSRSRLAIRRLTESRASVRPSPPPSSRTRVALHERRPALPSKPAPADRHGWPGEHEPLQPQPCYHESEPLRFSRRRVHDPPGPGWPSLRRSLDKDLAKPAEWRLKKTPVRPQDRTLPCLYALRPSLFCLGVPSGNSVRPPVRVCGGHRAAQSTQLPPHQQNGHP</sequence>
<feature type="region of interest" description="Disordered" evidence="1">
    <location>
        <begin position="102"/>
        <end position="155"/>
    </location>
</feature>
<evidence type="ECO:0000313" key="3">
    <source>
        <dbReference type="Proteomes" id="UP000813385"/>
    </source>
</evidence>
<evidence type="ECO:0000313" key="2">
    <source>
        <dbReference type="EMBL" id="KAH7362839.1"/>
    </source>
</evidence>